<gene>
    <name evidence="1" type="ORF">OPV22_009712</name>
</gene>
<dbReference type="Proteomes" id="UP001222027">
    <property type="component" value="Unassembled WGS sequence"/>
</dbReference>
<keyword evidence="2" id="KW-1185">Reference proteome</keyword>
<protein>
    <recommendedName>
        <fullName evidence="3">CASP-like protein</fullName>
    </recommendedName>
</protein>
<dbReference type="AlphaFoldDB" id="A0AAV8Q0D3"/>
<sequence length="93" mass="9742">MAICSATVARPLIHPACYHRVAAVAPPPPINTPAEAAHTPEAITIRELSHSISIPLLIAVTATLASSVDPSSSPSLLFNHVEFFSSCAAPVYR</sequence>
<name>A0AAV8Q0D3_ENSVE</name>
<proteinExistence type="predicted"/>
<comment type="caution">
    <text evidence="1">The sequence shown here is derived from an EMBL/GenBank/DDBJ whole genome shotgun (WGS) entry which is preliminary data.</text>
</comment>
<dbReference type="EMBL" id="JAQQAF010000003">
    <property type="protein sequence ID" value="KAJ8499160.1"/>
    <property type="molecule type" value="Genomic_DNA"/>
</dbReference>
<reference evidence="1 2" key="1">
    <citation type="submission" date="2022-12" db="EMBL/GenBank/DDBJ databases">
        <title>Chromosome-scale assembly of the Ensete ventricosum genome.</title>
        <authorList>
            <person name="Dussert Y."/>
            <person name="Stocks J."/>
            <person name="Wendawek A."/>
            <person name="Woldeyes F."/>
            <person name="Nichols R.A."/>
            <person name="Borrell J.S."/>
        </authorList>
    </citation>
    <scope>NUCLEOTIDE SEQUENCE [LARGE SCALE GENOMIC DNA]</scope>
    <source>
        <strain evidence="2">cv. Maze</strain>
        <tissue evidence="1">Seeds</tissue>
    </source>
</reference>
<organism evidence="1 2">
    <name type="scientific">Ensete ventricosum</name>
    <name type="common">Abyssinian banana</name>
    <name type="synonym">Musa ensete</name>
    <dbReference type="NCBI Taxonomy" id="4639"/>
    <lineage>
        <taxon>Eukaryota</taxon>
        <taxon>Viridiplantae</taxon>
        <taxon>Streptophyta</taxon>
        <taxon>Embryophyta</taxon>
        <taxon>Tracheophyta</taxon>
        <taxon>Spermatophyta</taxon>
        <taxon>Magnoliopsida</taxon>
        <taxon>Liliopsida</taxon>
        <taxon>Zingiberales</taxon>
        <taxon>Musaceae</taxon>
        <taxon>Ensete</taxon>
    </lineage>
</organism>
<evidence type="ECO:0008006" key="3">
    <source>
        <dbReference type="Google" id="ProtNLM"/>
    </source>
</evidence>
<evidence type="ECO:0000313" key="1">
    <source>
        <dbReference type="EMBL" id="KAJ8499160.1"/>
    </source>
</evidence>
<accession>A0AAV8Q0D3</accession>
<evidence type="ECO:0000313" key="2">
    <source>
        <dbReference type="Proteomes" id="UP001222027"/>
    </source>
</evidence>